<accession>A0A6J5IR00</accession>
<feature type="transmembrane region" description="Helical" evidence="1">
    <location>
        <begin position="106"/>
        <end position="127"/>
    </location>
</feature>
<keyword evidence="1" id="KW-1133">Transmembrane helix</keyword>
<gene>
    <name evidence="2" type="ORF">BLA3211_01568</name>
</gene>
<proteinExistence type="predicted"/>
<reference evidence="2 3" key="1">
    <citation type="submission" date="2020-04" db="EMBL/GenBank/DDBJ databases">
        <authorList>
            <person name="Depoorter E."/>
        </authorList>
    </citation>
    <scope>NUCLEOTIDE SEQUENCE [LARGE SCALE GENOMIC DNA]</scope>
    <source>
        <strain evidence="2 3">BCC0217</strain>
    </source>
</reference>
<dbReference type="RefSeq" id="WP_175220765.1">
    <property type="nucleotide sequence ID" value="NZ_CABWIL020000004.1"/>
</dbReference>
<organism evidence="2 3">
    <name type="scientific">Burkholderia aenigmatica</name>
    <dbReference type="NCBI Taxonomy" id="2015348"/>
    <lineage>
        <taxon>Bacteria</taxon>
        <taxon>Pseudomonadati</taxon>
        <taxon>Pseudomonadota</taxon>
        <taxon>Betaproteobacteria</taxon>
        <taxon>Burkholderiales</taxon>
        <taxon>Burkholderiaceae</taxon>
        <taxon>Burkholderia</taxon>
        <taxon>Burkholderia cepacia complex</taxon>
    </lineage>
</organism>
<name>A0A6J5IR00_9BURK</name>
<keyword evidence="1" id="KW-0472">Membrane</keyword>
<feature type="transmembrane region" description="Helical" evidence="1">
    <location>
        <begin position="64"/>
        <end position="86"/>
    </location>
</feature>
<dbReference type="AlphaFoldDB" id="A0A6J5IR00"/>
<evidence type="ECO:0000313" key="3">
    <source>
        <dbReference type="Proteomes" id="UP000494301"/>
    </source>
</evidence>
<sequence>MKNRHVPKEERSIFYTRVDALRPSDPPLGVEPAADNNVMKVTEDCLFMRPAFGSIYGGRRSMSWWATIVVVFVIFAMLCFEYIGYVNNNKYCEYEFGFIFYLMDGWIFWVGVTAFFSAGFSWIFVPWRTQLPIIFNRRTLRVTCVIRGRSIGQSWDHLEAYVKDVTTFAAGGAPANDGVLTLVFPYYDPGDPNANGRQRIGITATQDADEAFFNRGIYGATMVWEYIRLYMREGMDALPASSAICSYRAASVRECVYLWNPLRMFQSRTWWKRVLAPFLFPIVAPILWIITLGDLIYMGLDRILPRRKWPQELIDACDGVWDGRDD</sequence>
<feature type="transmembrane region" description="Helical" evidence="1">
    <location>
        <begin position="274"/>
        <end position="300"/>
    </location>
</feature>
<dbReference type="Proteomes" id="UP000494301">
    <property type="component" value="Unassembled WGS sequence"/>
</dbReference>
<evidence type="ECO:0000256" key="1">
    <source>
        <dbReference type="SAM" id="Phobius"/>
    </source>
</evidence>
<keyword evidence="1" id="KW-0812">Transmembrane</keyword>
<evidence type="ECO:0000313" key="2">
    <source>
        <dbReference type="EMBL" id="CAB3962137.1"/>
    </source>
</evidence>
<dbReference type="EMBL" id="CABWIL020000004">
    <property type="protein sequence ID" value="CAB3962137.1"/>
    <property type="molecule type" value="Genomic_DNA"/>
</dbReference>
<protein>
    <submittedName>
        <fullName evidence="2">Uncharacterized protein</fullName>
    </submittedName>
</protein>